<feature type="domain" description="RNA ligase" evidence="1">
    <location>
        <begin position="37"/>
        <end position="188"/>
    </location>
</feature>
<name>A0A1C2JC65_ACITH</name>
<dbReference type="PANTHER" id="PTHR43883">
    <property type="entry name" value="SLR0207 PROTEIN"/>
    <property type="match status" value="1"/>
</dbReference>
<dbReference type="SUPFAM" id="SSF56091">
    <property type="entry name" value="DNA ligase/mRNA capping enzyme, catalytic domain"/>
    <property type="match status" value="1"/>
</dbReference>
<comment type="caution">
    <text evidence="2">The sequence shown here is derived from an EMBL/GenBank/DDBJ whole genome shotgun (WGS) entry which is preliminary data.</text>
</comment>
<proteinExistence type="predicted"/>
<protein>
    <submittedName>
        <fullName evidence="2">2'-5' RNA ligase</fullName>
    </submittedName>
</protein>
<dbReference type="GO" id="GO:0016874">
    <property type="term" value="F:ligase activity"/>
    <property type="evidence" value="ECO:0007669"/>
    <property type="project" value="UniProtKB-KW"/>
</dbReference>
<organism evidence="2 3">
    <name type="scientific">Acidithiobacillus thiooxidans</name>
    <name type="common">Thiobacillus thiooxidans</name>
    <dbReference type="NCBI Taxonomy" id="930"/>
    <lineage>
        <taxon>Bacteria</taxon>
        <taxon>Pseudomonadati</taxon>
        <taxon>Pseudomonadota</taxon>
        <taxon>Acidithiobacillia</taxon>
        <taxon>Acidithiobacillales</taxon>
        <taxon>Acidithiobacillaceae</taxon>
        <taxon>Acidithiobacillus</taxon>
    </lineage>
</organism>
<reference evidence="2 3" key="1">
    <citation type="journal article" date="2016" name="Int. J. Mol. Sci.">
        <title>Comparative genomics of the extreme acidophile Acidithiobacillus thiooxidans reveals intraspecific divergence and niche adaptation.</title>
        <authorList>
            <person name="Zhang X."/>
            <person name="Feng X."/>
            <person name="Tao J."/>
            <person name="Ma L."/>
            <person name="Xiao Y."/>
            <person name="Liang Y."/>
            <person name="Liu X."/>
            <person name="Yin H."/>
        </authorList>
    </citation>
    <scope>NUCLEOTIDE SEQUENCE [LARGE SCALE GENOMIC DNA]</scope>
    <source>
        <strain evidence="2 3">A02</strain>
    </source>
</reference>
<dbReference type="AlphaFoldDB" id="A0A1C2JC65"/>
<dbReference type="Proteomes" id="UP000094893">
    <property type="component" value="Unassembled WGS sequence"/>
</dbReference>
<evidence type="ECO:0000259" key="1">
    <source>
        <dbReference type="Pfam" id="PF09414"/>
    </source>
</evidence>
<sequence length="214" mass="25366">MFRHWVKYPRTHHVPWSQNIHSDDRVIPNMHGFYGKRVIVTEKMDGENTTMYSDYFHARSVDGRNHPSRSWVKAFWGQIQGEIPERWRICGENLYAQHSIVYDALPTYFMGFSIWNEKNVCLNWDDTMEWFTLLGITPVPILYDGIYDEKLIKGLWDTGKWDQSEGYVIRVADAIHYRNFKDDFAKFVREGHVQTAKHWMFGRADVPTNKLAKS</sequence>
<dbReference type="Gene3D" id="3.30.470.30">
    <property type="entry name" value="DNA ligase/mRNA capping enzyme"/>
    <property type="match status" value="1"/>
</dbReference>
<gene>
    <name evidence="2" type="ORF">A6P07_17345</name>
</gene>
<keyword evidence="2" id="KW-0436">Ligase</keyword>
<evidence type="ECO:0000313" key="3">
    <source>
        <dbReference type="Proteomes" id="UP000094893"/>
    </source>
</evidence>
<accession>A0A1C2JC65</accession>
<dbReference type="Pfam" id="PF09414">
    <property type="entry name" value="RNA_ligase"/>
    <property type="match status" value="1"/>
</dbReference>
<evidence type="ECO:0000313" key="2">
    <source>
        <dbReference type="EMBL" id="OCX68970.1"/>
    </source>
</evidence>
<dbReference type="EMBL" id="LWSA01000272">
    <property type="protein sequence ID" value="OCX68970.1"/>
    <property type="molecule type" value="Genomic_DNA"/>
</dbReference>
<dbReference type="PANTHER" id="PTHR43883:SF1">
    <property type="entry name" value="GLUCONOKINASE"/>
    <property type="match status" value="1"/>
</dbReference>
<dbReference type="InterPro" id="IPR021122">
    <property type="entry name" value="RNA_ligase_dom_REL/Rnl2"/>
</dbReference>
<dbReference type="InterPro" id="IPR052732">
    <property type="entry name" value="Cell-binding_unc_protein"/>
</dbReference>